<dbReference type="Gene3D" id="3.30.420.150">
    <property type="entry name" value="Exopolyphosphatase. Domain 2"/>
    <property type="match status" value="1"/>
</dbReference>
<dbReference type="CDD" id="cd24055">
    <property type="entry name" value="ASKHA_NBD_ChPPX-like"/>
    <property type="match status" value="1"/>
</dbReference>
<dbReference type="AlphaFoldDB" id="A0A6I6JSU1"/>
<sequence length="310" mass="34840">MRIAVIDLGTNTCNLLVAEINSTEYRILHQSKQLVRLGDDKIKTNEISPDATQRVLQSFSKHKEIIENFQVDKVRSIATSAVRSALNKVSFLEQIGNQTGYVVKVVSGEKEAELIFNGVLLAFQDFNKPAVILDIGGGSNELIVMKNKQMTWKESQPTGMARVINQFQISDPILPSEIQRLQKYFSDQHKNAFEQCCSQKVNTLIGCSGAFDTIADIIDQVNPGEKRRITQPVSLEDFHKVYKKIIQSTREERLAMKGMDMVRVDLIVPAVVLIKQLISDAKLTHIVQTDFALREGVLFEIMDKHALPSV</sequence>
<dbReference type="Pfam" id="PF02541">
    <property type="entry name" value="Ppx-GppA"/>
    <property type="match status" value="1"/>
</dbReference>
<name>A0A6I6JSU1_9BACT</name>
<proteinExistence type="predicted"/>
<dbReference type="RefSeq" id="WP_158864129.1">
    <property type="nucleotide sequence ID" value="NZ_CP046401.1"/>
</dbReference>
<dbReference type="Proteomes" id="UP000428260">
    <property type="component" value="Chromosome"/>
</dbReference>
<dbReference type="SUPFAM" id="SSF53067">
    <property type="entry name" value="Actin-like ATPase domain"/>
    <property type="match status" value="2"/>
</dbReference>
<feature type="domain" description="Ppx/GppA phosphatase N-terminal" evidence="1">
    <location>
        <begin position="17"/>
        <end position="305"/>
    </location>
</feature>
<dbReference type="InterPro" id="IPR043129">
    <property type="entry name" value="ATPase_NBD"/>
</dbReference>
<dbReference type="PANTHER" id="PTHR30005">
    <property type="entry name" value="EXOPOLYPHOSPHATASE"/>
    <property type="match status" value="1"/>
</dbReference>
<gene>
    <name evidence="2" type="ORF">GM418_05975</name>
</gene>
<evidence type="ECO:0000313" key="3">
    <source>
        <dbReference type="Proteomes" id="UP000428260"/>
    </source>
</evidence>
<reference evidence="2 3" key="1">
    <citation type="submission" date="2019-11" db="EMBL/GenBank/DDBJ databases">
        <authorList>
            <person name="Zheng R.K."/>
            <person name="Sun C.M."/>
        </authorList>
    </citation>
    <scope>NUCLEOTIDE SEQUENCE [LARGE SCALE GENOMIC DNA]</scope>
    <source>
        <strain evidence="2 3">WC007</strain>
    </source>
</reference>
<keyword evidence="3" id="KW-1185">Reference proteome</keyword>
<dbReference type="Gene3D" id="3.30.420.40">
    <property type="match status" value="1"/>
</dbReference>
<protein>
    <recommendedName>
        <fullName evidence="1">Ppx/GppA phosphatase N-terminal domain-containing protein</fullName>
    </recommendedName>
</protein>
<organism evidence="2 3">
    <name type="scientific">Maribellus comscasis</name>
    <dbReference type="NCBI Taxonomy" id="2681766"/>
    <lineage>
        <taxon>Bacteria</taxon>
        <taxon>Pseudomonadati</taxon>
        <taxon>Bacteroidota</taxon>
        <taxon>Bacteroidia</taxon>
        <taxon>Marinilabiliales</taxon>
        <taxon>Prolixibacteraceae</taxon>
        <taxon>Maribellus</taxon>
    </lineage>
</organism>
<accession>A0A6I6JSU1</accession>
<dbReference type="PANTHER" id="PTHR30005:SF0">
    <property type="entry name" value="RETROGRADE REGULATION PROTEIN 2"/>
    <property type="match status" value="1"/>
</dbReference>
<dbReference type="GO" id="GO:0016462">
    <property type="term" value="F:pyrophosphatase activity"/>
    <property type="evidence" value="ECO:0007669"/>
    <property type="project" value="TreeGrafter"/>
</dbReference>
<dbReference type="InterPro" id="IPR003695">
    <property type="entry name" value="Ppx_GppA_N"/>
</dbReference>
<dbReference type="EMBL" id="CP046401">
    <property type="protein sequence ID" value="QGY43222.1"/>
    <property type="molecule type" value="Genomic_DNA"/>
</dbReference>
<evidence type="ECO:0000313" key="2">
    <source>
        <dbReference type="EMBL" id="QGY43222.1"/>
    </source>
</evidence>
<evidence type="ECO:0000259" key="1">
    <source>
        <dbReference type="Pfam" id="PF02541"/>
    </source>
</evidence>
<dbReference type="KEGG" id="mcos:GM418_05975"/>
<dbReference type="InterPro" id="IPR050273">
    <property type="entry name" value="GppA/Ppx_hydrolase"/>
</dbReference>